<feature type="region of interest" description="Disordered" evidence="1">
    <location>
        <begin position="45"/>
        <end position="85"/>
    </location>
</feature>
<organism evidence="2 3">
    <name type="scientific">Natronorubrum sulfidifaciens JCM 14089</name>
    <dbReference type="NCBI Taxonomy" id="1230460"/>
    <lineage>
        <taxon>Archaea</taxon>
        <taxon>Methanobacteriati</taxon>
        <taxon>Methanobacteriota</taxon>
        <taxon>Stenosarchaea group</taxon>
        <taxon>Halobacteria</taxon>
        <taxon>Halobacteriales</taxon>
        <taxon>Natrialbaceae</taxon>
        <taxon>Natronorubrum</taxon>
    </lineage>
</organism>
<name>L9WDE7_9EURY</name>
<evidence type="ECO:0000313" key="3">
    <source>
        <dbReference type="Proteomes" id="UP000011661"/>
    </source>
</evidence>
<reference evidence="2 3" key="1">
    <citation type="journal article" date="2014" name="PLoS Genet.">
        <title>Phylogenetically driven sequencing of extremely halophilic archaea reveals strategies for static and dynamic osmo-response.</title>
        <authorList>
            <person name="Becker E.A."/>
            <person name="Seitzer P.M."/>
            <person name="Tritt A."/>
            <person name="Larsen D."/>
            <person name="Krusor M."/>
            <person name="Yao A.I."/>
            <person name="Wu D."/>
            <person name="Madern D."/>
            <person name="Eisen J.A."/>
            <person name="Darling A.E."/>
            <person name="Facciotti M.T."/>
        </authorList>
    </citation>
    <scope>NUCLEOTIDE SEQUENCE [LARGE SCALE GENOMIC DNA]</scope>
    <source>
        <strain evidence="2 3">JCM 14089</strain>
    </source>
</reference>
<keyword evidence="3" id="KW-1185">Reference proteome</keyword>
<dbReference type="PATRIC" id="fig|1230460.4.peg.712"/>
<protein>
    <submittedName>
        <fullName evidence="2">Uncharacterized protein</fullName>
    </submittedName>
</protein>
<dbReference type="AlphaFoldDB" id="L9WDE7"/>
<sequence>METGSGIGRYLISTKAGVPLAKTQAELTPLQRYVLELSIVKEQEEHEQAMNGAGSGGPGPVMNSMAQPNGGGGESTTYVNVGSDE</sequence>
<accession>L9WDE7</accession>
<dbReference type="STRING" id="1230460.C495_03547"/>
<dbReference type="OrthoDB" id="378752at2157"/>
<dbReference type="EMBL" id="AOHX01000026">
    <property type="protein sequence ID" value="ELY47301.1"/>
    <property type="molecule type" value="Genomic_DNA"/>
</dbReference>
<evidence type="ECO:0000256" key="1">
    <source>
        <dbReference type="SAM" id="MobiDB-lite"/>
    </source>
</evidence>
<comment type="caution">
    <text evidence="2">The sequence shown here is derived from an EMBL/GenBank/DDBJ whole genome shotgun (WGS) entry which is preliminary data.</text>
</comment>
<evidence type="ECO:0000313" key="2">
    <source>
        <dbReference type="EMBL" id="ELY47301.1"/>
    </source>
</evidence>
<proteinExistence type="predicted"/>
<dbReference type="RefSeq" id="WP_008160072.1">
    <property type="nucleotide sequence ID" value="NZ_AOHX01000026.1"/>
</dbReference>
<feature type="compositionally biased region" description="Polar residues" evidence="1">
    <location>
        <begin position="75"/>
        <end position="85"/>
    </location>
</feature>
<dbReference type="Proteomes" id="UP000011661">
    <property type="component" value="Unassembled WGS sequence"/>
</dbReference>
<gene>
    <name evidence="2" type="ORF">C495_03547</name>
</gene>